<evidence type="ECO:0000259" key="9">
    <source>
        <dbReference type="PROSITE" id="PS50222"/>
    </source>
</evidence>
<dbReference type="SMART" id="SM01175">
    <property type="entry name" value="DUF4206"/>
    <property type="match status" value="1"/>
</dbReference>
<dbReference type="PANTHER" id="PTHR19961">
    <property type="entry name" value="FIMBRIN/PLASTIN"/>
    <property type="match status" value="1"/>
</dbReference>
<feature type="non-terminal residue" evidence="10">
    <location>
        <position position="1"/>
    </location>
</feature>
<dbReference type="PROSITE" id="PS50021">
    <property type="entry name" value="CH"/>
    <property type="match status" value="4"/>
</dbReference>
<feature type="domain" description="Calponin-homology (CH)" evidence="8">
    <location>
        <begin position="1250"/>
        <end position="1358"/>
    </location>
</feature>
<feature type="domain" description="Calponin-homology (CH)" evidence="8">
    <location>
        <begin position="1129"/>
        <end position="1238"/>
    </location>
</feature>
<dbReference type="SMART" id="SM00033">
    <property type="entry name" value="CH"/>
    <property type="match status" value="4"/>
</dbReference>
<dbReference type="Pfam" id="PF00307">
    <property type="entry name" value="CH"/>
    <property type="match status" value="4"/>
</dbReference>
<evidence type="ECO:0000256" key="6">
    <source>
        <dbReference type="ARBA" id="ARBA00023203"/>
    </source>
</evidence>
<dbReference type="CDD" id="cd21333">
    <property type="entry name" value="CH_PLS2_rpt4"/>
    <property type="match status" value="1"/>
</dbReference>
<dbReference type="PANTHER" id="PTHR19961:SF35">
    <property type="entry name" value="PLASTIN-2"/>
    <property type="match status" value="1"/>
</dbReference>
<dbReference type="InterPro" id="IPR001589">
    <property type="entry name" value="Actinin_actin-bd_CS"/>
</dbReference>
<keyword evidence="2" id="KW-0963">Cytoplasm</keyword>
<feature type="domain" description="EF-hand" evidence="9">
    <location>
        <begin position="737"/>
        <end position="759"/>
    </location>
</feature>
<dbReference type="Pfam" id="PF21054">
    <property type="entry name" value="RUBC_PIKBD"/>
    <property type="match status" value="2"/>
</dbReference>
<dbReference type="GO" id="GO:0051017">
    <property type="term" value="P:actin filament bundle assembly"/>
    <property type="evidence" value="ECO:0007669"/>
    <property type="project" value="InterPro"/>
</dbReference>
<dbReference type="PROSITE" id="PS00019">
    <property type="entry name" value="ACTININ_1"/>
    <property type="match status" value="1"/>
</dbReference>
<comment type="subcellular location">
    <subcellularLocation>
        <location evidence="1">Cytoplasm</location>
    </subcellularLocation>
</comment>
<dbReference type="InterPro" id="IPR000801">
    <property type="entry name" value="Esterase-like"/>
</dbReference>
<dbReference type="Gene3D" id="3.40.50.1820">
    <property type="entry name" value="alpha/beta hydrolase"/>
    <property type="match status" value="1"/>
</dbReference>
<dbReference type="EMBL" id="JAATIS010008602">
    <property type="protein sequence ID" value="KAG2457253.1"/>
    <property type="molecule type" value="Genomic_DNA"/>
</dbReference>
<keyword evidence="6" id="KW-0009">Actin-binding</keyword>
<dbReference type="InterPro" id="IPR001715">
    <property type="entry name" value="CH_dom"/>
</dbReference>
<dbReference type="InterPro" id="IPR048569">
    <property type="entry name" value="RUBC_PIKBD"/>
</dbReference>
<sequence>MRFGIYLPPKAESGRCPVMYWLSGLTCTEQNFISKAGSQQAAAEHGIIIVVPDTSPRGCNIEGEDESWDFGTGAGFYINATEDPWKTNYRMYSYITEELPRLINANFPVDPERMSISGHSMGGHGALIIALKNPGKYKEYDATILVKSYSGPQLDILIDQGRDDQFLAAGQLLPDNFISASTERKIPLVFRLQQVTVKFTGSISSRLCHPTNGFGNNSVSLPNSQYAKITFGYGSVHNKPSSANIALFNSRFLNGEYSKPAVIGHCGCLGRDSVSPAVIREILMSVLETSREVKDLPIREKAISQNVPILSRRSSLNEEEIIGENNSGNDDGYSENSYTSILKDLVNFDRIDNFDLDVDFNFFPLPRSSPVISQKSRQSSISQSTLNERSTSHETSSNSKKPDCPSLKSTNSCKPDDISQDAPKNTSFSGIKQRSNILTANFSRLFPVGLHIPLRNSGFMEGVWGNLQEGLKSRSHSESNFNNAPVSNAEVDKESVISEGYIQETLKASADLDKENAHFIVVDMVLAELENIKCNVMGEKRDYIKDNILGGSYQDFHSASKKHSESIDSSDSGYEETLAQQLVRIFRKQWLHTEGASGTTATKLQEFLTVRSDITTTEDSLNLAEEIRLKSRMRGTLLWAPPRFQIIFSIHEPLKVLLEFEQLPNHLTEELHVFSLDDFVKVKRGLLITQAKTILKTASSHVDTCELCQAKGFICEFCKSKDVIFPFQIDICKRCDDVDSNGFISTNELQDLFKAANLALPGYKIRELVQNLMTTGDLNNLMGKSALMSLYQELCYLTQVVHGLKSSEVAKTFRKAINKKEGICAIGGMSEQSSAGTQHSYSDEERYAFVNWINQSLDKDPDCKHLVPMDPSNDDLFNAVGDGILLCKMINLSVPDTIDERTINKKKLTPFTIQNMLKYCFSCMCLQENLNLALNSASAIGCHVVNIGAEDLKEGKPHLVLGLLWQVIKIGLFADIELSKNEALIALLRDGESLEDLLKLSPEELLLRWANYHLEEAGCKKLNNFSSDIKDSRAYYHLLNQIAPKGDEDGIPAILVDMSGIKETDDLKRAEGMLVQAERMGCRQFVTANDVVRGNPKLNLAFVANLFNKYPALKKPDTDIDWSSIEGETREERTFRNWMNSLGVNPRVNHLYSDLDDALVIFQLYEKIKVPVDWNKVNKPPYQKLGGNMKKLENCNYAVELGKNKAKFSLVGIAGQDLNEGNRTLTLALMWQLMRRYTINMLEEIGDGQKVTDDTIVTWVNQTLSGAGKGTISGFKDSQISTSMPVLDLIDSIQPGSIRYDLVKLEDLTDDEKLNNAKYAISMARKIGARVYALPEDLVEVKPKMVMTVFACLMGRGMKRV</sequence>
<dbReference type="InterPro" id="IPR011992">
    <property type="entry name" value="EF-hand-dom_pair"/>
</dbReference>
<dbReference type="SUPFAM" id="SSF47576">
    <property type="entry name" value="Calponin-homology domain, CH-domain"/>
    <property type="match status" value="1"/>
</dbReference>
<dbReference type="SUPFAM" id="SSF53474">
    <property type="entry name" value="alpha/beta-Hydrolases"/>
    <property type="match status" value="1"/>
</dbReference>
<keyword evidence="5" id="KW-0106">Calcium</keyword>
<dbReference type="FunFam" id="1.10.418.10:FF:000014">
    <property type="entry name" value="Plastin-3 isoform 1"/>
    <property type="match status" value="1"/>
</dbReference>
<keyword evidence="11" id="KW-1185">Reference proteome</keyword>
<dbReference type="FunFam" id="1.10.418.10:FF:000010">
    <property type="entry name" value="Plastin-3 isoform 1"/>
    <property type="match status" value="1"/>
</dbReference>
<feature type="compositionally biased region" description="Low complexity" evidence="7">
    <location>
        <begin position="373"/>
        <end position="384"/>
    </location>
</feature>
<dbReference type="PROSITE" id="PS00018">
    <property type="entry name" value="EF_HAND_1"/>
    <property type="match status" value="1"/>
</dbReference>
<evidence type="ECO:0000256" key="4">
    <source>
        <dbReference type="ARBA" id="ARBA00022737"/>
    </source>
</evidence>
<evidence type="ECO:0000313" key="11">
    <source>
        <dbReference type="Proteomes" id="UP000886611"/>
    </source>
</evidence>
<feature type="compositionally biased region" description="Polar residues" evidence="7">
    <location>
        <begin position="385"/>
        <end position="399"/>
    </location>
</feature>
<evidence type="ECO:0000313" key="10">
    <source>
        <dbReference type="EMBL" id="KAG2457253.1"/>
    </source>
</evidence>
<dbReference type="InterPro" id="IPR029058">
    <property type="entry name" value="AB_hydrolase_fold"/>
</dbReference>
<evidence type="ECO:0000256" key="2">
    <source>
        <dbReference type="ARBA" id="ARBA00022490"/>
    </source>
</evidence>
<dbReference type="InterPro" id="IPR025258">
    <property type="entry name" value="RH_dom"/>
</dbReference>
<dbReference type="SUPFAM" id="SSF47473">
    <property type="entry name" value="EF-hand"/>
    <property type="match status" value="1"/>
</dbReference>
<feature type="region of interest" description="Disordered" evidence="7">
    <location>
        <begin position="373"/>
        <end position="427"/>
    </location>
</feature>
<dbReference type="InterPro" id="IPR018247">
    <property type="entry name" value="EF_Hand_1_Ca_BS"/>
</dbReference>
<dbReference type="CDD" id="cd21292">
    <property type="entry name" value="CH_PLS_rpt1"/>
    <property type="match status" value="1"/>
</dbReference>
<dbReference type="Pfam" id="PF00756">
    <property type="entry name" value="Esterase"/>
    <property type="match status" value="1"/>
</dbReference>
<dbReference type="PROSITE" id="PS00020">
    <property type="entry name" value="ACTININ_2"/>
    <property type="match status" value="2"/>
</dbReference>
<dbReference type="InterPro" id="IPR036872">
    <property type="entry name" value="CH_dom_sf"/>
</dbReference>
<protein>
    <submittedName>
        <fullName evidence="10">PLSL protein</fullName>
    </submittedName>
</protein>
<accession>A0A8X7WWQ8</accession>
<dbReference type="InterPro" id="IPR039959">
    <property type="entry name" value="Fimbrin/Plastin"/>
</dbReference>
<feature type="domain" description="Calponin-homology (CH)" evidence="8">
    <location>
        <begin position="1000"/>
        <end position="1111"/>
    </location>
</feature>
<organism evidence="10 11">
    <name type="scientific">Polypterus senegalus</name>
    <name type="common">Senegal bichir</name>
    <dbReference type="NCBI Taxonomy" id="55291"/>
    <lineage>
        <taxon>Eukaryota</taxon>
        <taxon>Metazoa</taxon>
        <taxon>Chordata</taxon>
        <taxon>Craniata</taxon>
        <taxon>Vertebrata</taxon>
        <taxon>Euteleostomi</taxon>
        <taxon>Actinopterygii</taxon>
        <taxon>Polypteriformes</taxon>
        <taxon>Polypteridae</taxon>
        <taxon>Polypterus</taxon>
    </lineage>
</organism>
<dbReference type="Proteomes" id="UP000886611">
    <property type="component" value="Unassembled WGS sequence"/>
</dbReference>
<dbReference type="InterPro" id="IPR002048">
    <property type="entry name" value="EF_hand_dom"/>
</dbReference>
<dbReference type="GO" id="GO:0005737">
    <property type="term" value="C:cytoplasm"/>
    <property type="evidence" value="ECO:0007669"/>
    <property type="project" value="UniProtKB-SubCell"/>
</dbReference>
<reference evidence="10 11" key="1">
    <citation type="journal article" date="2021" name="Cell">
        <title>Tracing the genetic footprints of vertebrate landing in non-teleost ray-finned fishes.</title>
        <authorList>
            <person name="Bi X."/>
            <person name="Wang K."/>
            <person name="Yang L."/>
            <person name="Pan H."/>
            <person name="Jiang H."/>
            <person name="Wei Q."/>
            <person name="Fang M."/>
            <person name="Yu H."/>
            <person name="Zhu C."/>
            <person name="Cai Y."/>
            <person name="He Y."/>
            <person name="Gan X."/>
            <person name="Zeng H."/>
            <person name="Yu D."/>
            <person name="Zhu Y."/>
            <person name="Jiang H."/>
            <person name="Qiu Q."/>
            <person name="Yang H."/>
            <person name="Zhang Y.E."/>
            <person name="Wang W."/>
            <person name="Zhu M."/>
            <person name="He S."/>
            <person name="Zhang G."/>
        </authorList>
    </citation>
    <scope>NUCLEOTIDE SEQUENCE [LARGE SCALE GENOMIC DNA]</scope>
    <source>
        <strain evidence="10">Bchr_013</strain>
    </source>
</reference>
<evidence type="ECO:0000256" key="1">
    <source>
        <dbReference type="ARBA" id="ARBA00004496"/>
    </source>
</evidence>
<proteinExistence type="predicted"/>
<dbReference type="Gene3D" id="1.10.418.10">
    <property type="entry name" value="Calponin-like domain"/>
    <property type="match status" value="4"/>
</dbReference>
<feature type="domain" description="Calponin-homology (CH)" evidence="8">
    <location>
        <begin position="843"/>
        <end position="972"/>
    </location>
</feature>
<dbReference type="FunFam" id="1.10.418.10:FF:000012">
    <property type="entry name" value="Plastin-3 isoform 1"/>
    <property type="match status" value="1"/>
</dbReference>
<dbReference type="GO" id="GO:0005509">
    <property type="term" value="F:calcium ion binding"/>
    <property type="evidence" value="ECO:0007669"/>
    <property type="project" value="InterPro"/>
</dbReference>
<gene>
    <name evidence="10" type="primary">Lcp1</name>
    <name evidence="10" type="ORF">GTO96_0013545</name>
</gene>
<evidence type="ECO:0000256" key="7">
    <source>
        <dbReference type="SAM" id="MobiDB-lite"/>
    </source>
</evidence>
<dbReference type="Pfam" id="PF13901">
    <property type="entry name" value="RH_dom"/>
    <property type="match status" value="1"/>
</dbReference>
<keyword evidence="3" id="KW-0479">Metal-binding</keyword>
<feature type="non-terminal residue" evidence="10">
    <location>
        <position position="1361"/>
    </location>
</feature>
<evidence type="ECO:0000256" key="3">
    <source>
        <dbReference type="ARBA" id="ARBA00022723"/>
    </source>
</evidence>
<name>A0A8X7WWQ8_POLSE</name>
<comment type="caution">
    <text evidence="10">The sequence shown here is derived from an EMBL/GenBank/DDBJ whole genome shotgun (WGS) entry which is preliminary data.</text>
</comment>
<keyword evidence="4" id="KW-0677">Repeat</keyword>
<dbReference type="GO" id="GO:0032432">
    <property type="term" value="C:actin filament bundle"/>
    <property type="evidence" value="ECO:0007669"/>
    <property type="project" value="TreeGrafter"/>
</dbReference>
<dbReference type="GO" id="GO:0051639">
    <property type="term" value="P:actin filament network formation"/>
    <property type="evidence" value="ECO:0007669"/>
    <property type="project" value="TreeGrafter"/>
</dbReference>
<dbReference type="FunFam" id="1.10.418.10:FF:000025">
    <property type="entry name" value="Plastin-3 isoform 1"/>
    <property type="match status" value="1"/>
</dbReference>
<dbReference type="PROSITE" id="PS50222">
    <property type="entry name" value="EF_HAND_2"/>
    <property type="match status" value="1"/>
</dbReference>
<dbReference type="GO" id="GO:0005884">
    <property type="term" value="C:actin filament"/>
    <property type="evidence" value="ECO:0007669"/>
    <property type="project" value="TreeGrafter"/>
</dbReference>
<evidence type="ECO:0000256" key="5">
    <source>
        <dbReference type="ARBA" id="ARBA00022837"/>
    </source>
</evidence>
<evidence type="ECO:0000259" key="8">
    <source>
        <dbReference type="PROSITE" id="PS50021"/>
    </source>
</evidence>
<dbReference type="GO" id="GO:0051015">
    <property type="term" value="F:actin filament binding"/>
    <property type="evidence" value="ECO:0007669"/>
    <property type="project" value="InterPro"/>
</dbReference>